<reference evidence="1 2" key="1">
    <citation type="submission" date="2018-11" db="EMBL/GenBank/DDBJ databases">
        <title>Draft genome sequence of Ferruginibacter sp. BO-59.</title>
        <authorList>
            <person name="Im W.T."/>
        </authorList>
    </citation>
    <scope>NUCLEOTIDE SEQUENCE [LARGE SCALE GENOMIC DNA]</scope>
    <source>
        <strain evidence="1 2">BO-59</strain>
    </source>
</reference>
<gene>
    <name evidence="1" type="ORF">EFY79_10755</name>
</gene>
<dbReference type="Proteomes" id="UP000267223">
    <property type="component" value="Unassembled WGS sequence"/>
</dbReference>
<dbReference type="RefSeq" id="WP_123120714.1">
    <property type="nucleotide sequence ID" value="NZ_RJJR01000008.1"/>
</dbReference>
<protein>
    <submittedName>
        <fullName evidence="1">Uncharacterized protein</fullName>
    </submittedName>
</protein>
<dbReference type="PROSITE" id="PS51257">
    <property type="entry name" value="PROKAR_LIPOPROTEIN"/>
    <property type="match status" value="1"/>
</dbReference>
<proteinExistence type="predicted"/>
<dbReference type="EMBL" id="RJJR01000008">
    <property type="protein sequence ID" value="RNI36161.1"/>
    <property type="molecule type" value="Genomic_DNA"/>
</dbReference>
<comment type="caution">
    <text evidence="1">The sequence shown here is derived from an EMBL/GenBank/DDBJ whole genome shotgun (WGS) entry which is preliminary data.</text>
</comment>
<dbReference type="AlphaFoldDB" id="A0A3M9NEL1"/>
<evidence type="ECO:0000313" key="1">
    <source>
        <dbReference type="EMBL" id="RNI36161.1"/>
    </source>
</evidence>
<accession>A0A3M9NEL1</accession>
<sequence>MKKLFILFAPAFLLFASCKKETTKVEKVDQAFSAVYTIQPGDWTTDNNGISYTAQLNVPEVDDVLYNKGAVLVYLSFSGTNYYEAIPEIFDGIAYGAIHSNGYVGVDISAVSGEAIDPPTQSISAKVILIDASALALHKDVNLKNLGEVQKAFNVK</sequence>
<dbReference type="OrthoDB" id="672896at2"/>
<organism evidence="1 2">
    <name type="scientific">Hanamia caeni</name>
    <dbReference type="NCBI Taxonomy" id="2294116"/>
    <lineage>
        <taxon>Bacteria</taxon>
        <taxon>Pseudomonadati</taxon>
        <taxon>Bacteroidota</taxon>
        <taxon>Chitinophagia</taxon>
        <taxon>Chitinophagales</taxon>
        <taxon>Chitinophagaceae</taxon>
        <taxon>Hanamia</taxon>
    </lineage>
</organism>
<name>A0A3M9NEL1_9BACT</name>
<keyword evidence="2" id="KW-1185">Reference proteome</keyword>
<evidence type="ECO:0000313" key="2">
    <source>
        <dbReference type="Proteomes" id="UP000267223"/>
    </source>
</evidence>